<dbReference type="PROSITE" id="PS01162">
    <property type="entry name" value="QOR_ZETA_CRYSTAL"/>
    <property type="match status" value="1"/>
</dbReference>
<dbReference type="SUPFAM" id="SSF50129">
    <property type="entry name" value="GroES-like"/>
    <property type="match status" value="1"/>
</dbReference>
<evidence type="ECO:0000256" key="1">
    <source>
        <dbReference type="ARBA" id="ARBA00022857"/>
    </source>
</evidence>
<organism evidence="4 5">
    <name type="scientific">Rothia nasimurium</name>
    <dbReference type="NCBI Taxonomy" id="85336"/>
    <lineage>
        <taxon>Bacteria</taxon>
        <taxon>Bacillati</taxon>
        <taxon>Actinomycetota</taxon>
        <taxon>Actinomycetes</taxon>
        <taxon>Micrococcales</taxon>
        <taxon>Micrococcaceae</taxon>
        <taxon>Rothia</taxon>
    </lineage>
</organism>
<name>A0A1Y1RSG3_9MICC</name>
<dbReference type="GO" id="GO:0008270">
    <property type="term" value="F:zinc ion binding"/>
    <property type="evidence" value="ECO:0007669"/>
    <property type="project" value="InterPro"/>
</dbReference>
<dbReference type="FunFam" id="3.40.50.720:FF:000053">
    <property type="entry name" value="Quinone oxidoreductase 1"/>
    <property type="match status" value="1"/>
</dbReference>
<reference evidence="4 5" key="1">
    <citation type="submission" date="2016-05" db="EMBL/GenBank/DDBJ databases">
        <title>Draft genome sequence of a porcine commensal Rothia nasimurium.</title>
        <authorList>
            <person name="Gaiser R.A."/>
            <person name="Van Baarlen P."/>
            <person name="Wells J.M."/>
        </authorList>
    </citation>
    <scope>NUCLEOTIDE SEQUENCE [LARGE SCALE GENOMIC DNA]</scope>
    <source>
        <strain evidence="4 5">PT-32</strain>
    </source>
</reference>
<evidence type="ECO:0000259" key="3">
    <source>
        <dbReference type="SMART" id="SM00829"/>
    </source>
</evidence>
<dbReference type="Proteomes" id="UP000192359">
    <property type="component" value="Unassembled WGS sequence"/>
</dbReference>
<dbReference type="Gene3D" id="3.90.180.10">
    <property type="entry name" value="Medium-chain alcohol dehydrogenases, catalytic domain"/>
    <property type="match status" value="1"/>
</dbReference>
<protein>
    <submittedName>
        <fullName evidence="4">NADPH:quinone reductase</fullName>
    </submittedName>
</protein>
<dbReference type="EMBL" id="LXWF01000010">
    <property type="protein sequence ID" value="ORC22567.1"/>
    <property type="molecule type" value="Genomic_DNA"/>
</dbReference>
<keyword evidence="2" id="KW-0560">Oxidoreductase</keyword>
<dbReference type="GO" id="GO:0005829">
    <property type="term" value="C:cytosol"/>
    <property type="evidence" value="ECO:0007669"/>
    <property type="project" value="TreeGrafter"/>
</dbReference>
<dbReference type="Pfam" id="PF08240">
    <property type="entry name" value="ADH_N"/>
    <property type="match status" value="1"/>
</dbReference>
<dbReference type="InterPro" id="IPR020843">
    <property type="entry name" value="ER"/>
</dbReference>
<comment type="caution">
    <text evidence="4">The sequence shown here is derived from an EMBL/GenBank/DDBJ whole genome shotgun (WGS) entry which is preliminary data.</text>
</comment>
<proteinExistence type="predicted"/>
<dbReference type="PANTHER" id="PTHR48106:SF13">
    <property type="entry name" value="QUINONE OXIDOREDUCTASE-RELATED"/>
    <property type="match status" value="1"/>
</dbReference>
<accession>A0A1Y1RSG3</accession>
<evidence type="ECO:0000313" key="4">
    <source>
        <dbReference type="EMBL" id="ORC22567.1"/>
    </source>
</evidence>
<dbReference type="CDD" id="cd05286">
    <property type="entry name" value="QOR2"/>
    <property type="match status" value="1"/>
</dbReference>
<evidence type="ECO:0000256" key="2">
    <source>
        <dbReference type="ARBA" id="ARBA00023002"/>
    </source>
</evidence>
<dbReference type="GO" id="GO:0003960">
    <property type="term" value="F:quinone reductase (NADPH) activity"/>
    <property type="evidence" value="ECO:0007669"/>
    <property type="project" value="InterPro"/>
</dbReference>
<evidence type="ECO:0000313" key="5">
    <source>
        <dbReference type="Proteomes" id="UP000192359"/>
    </source>
</evidence>
<dbReference type="AlphaFoldDB" id="A0A1Y1RSG3"/>
<gene>
    <name evidence="4" type="ORF">A7979_10855</name>
</gene>
<dbReference type="InterPro" id="IPR036291">
    <property type="entry name" value="NAD(P)-bd_dom_sf"/>
</dbReference>
<dbReference type="InterPro" id="IPR002364">
    <property type="entry name" value="Quin_OxRdtase/zeta-crystal_CS"/>
</dbReference>
<dbReference type="GO" id="GO:0035925">
    <property type="term" value="F:mRNA 3'-UTR AU-rich region binding"/>
    <property type="evidence" value="ECO:0007669"/>
    <property type="project" value="TreeGrafter"/>
</dbReference>
<keyword evidence="5" id="KW-1185">Reference proteome</keyword>
<feature type="domain" description="Enoyl reductase (ER)" evidence="3">
    <location>
        <begin position="10"/>
        <end position="318"/>
    </location>
</feature>
<dbReference type="Pfam" id="PF00107">
    <property type="entry name" value="ADH_zinc_N"/>
    <property type="match status" value="1"/>
</dbReference>
<dbReference type="PANTHER" id="PTHR48106">
    <property type="entry name" value="QUINONE OXIDOREDUCTASE PIG3-RELATED"/>
    <property type="match status" value="1"/>
</dbReference>
<sequence length="320" mass="34269">MKAVQILETGGPEVLVTHDIERPTPGPGQLLVETIASGVNFIETYQRSGIYPVELPFVPGAEATGRVVATGKGVEDFAPGDVIATASATGTYAEYFTAPAEFSIRVPEGIDPVEVAALPLQGMTAHYLIHSTYPVQAGENVLFHAGAGGVGGIAIQLLKAKGATVIATVSSDEKEAIARAHGADYVLRYEGFADRVRDVTDGEGVAVVYDGVGKDTFEGSLRSLKVRGLCALFGGASGQVPPLDLQILNRLGSLSVCRPSLWHYLQTREEFTWRMNDLFKAMRTEALKLTVDQAFPLRQASEAHCYLEARKTRGKVLLIP</sequence>
<dbReference type="InterPro" id="IPR013154">
    <property type="entry name" value="ADH-like_N"/>
</dbReference>
<dbReference type="OrthoDB" id="4190732at2"/>
<dbReference type="InterPro" id="IPR013149">
    <property type="entry name" value="ADH-like_C"/>
</dbReference>
<keyword evidence="1" id="KW-0521">NADP</keyword>
<dbReference type="Gene3D" id="3.40.50.720">
    <property type="entry name" value="NAD(P)-binding Rossmann-like Domain"/>
    <property type="match status" value="1"/>
</dbReference>
<dbReference type="InterPro" id="IPR047618">
    <property type="entry name" value="QOR-like"/>
</dbReference>
<dbReference type="GO" id="GO:0070402">
    <property type="term" value="F:NADPH binding"/>
    <property type="evidence" value="ECO:0007669"/>
    <property type="project" value="TreeGrafter"/>
</dbReference>
<dbReference type="InterPro" id="IPR011032">
    <property type="entry name" value="GroES-like_sf"/>
</dbReference>
<dbReference type="SUPFAM" id="SSF51735">
    <property type="entry name" value="NAD(P)-binding Rossmann-fold domains"/>
    <property type="match status" value="1"/>
</dbReference>
<dbReference type="SMART" id="SM00829">
    <property type="entry name" value="PKS_ER"/>
    <property type="match status" value="1"/>
</dbReference>